<proteinExistence type="predicted"/>
<organism evidence="2 3">
    <name type="scientific">Musa troglodytarum</name>
    <name type="common">fe'i banana</name>
    <dbReference type="NCBI Taxonomy" id="320322"/>
    <lineage>
        <taxon>Eukaryota</taxon>
        <taxon>Viridiplantae</taxon>
        <taxon>Streptophyta</taxon>
        <taxon>Embryophyta</taxon>
        <taxon>Tracheophyta</taxon>
        <taxon>Spermatophyta</taxon>
        <taxon>Magnoliopsida</taxon>
        <taxon>Liliopsida</taxon>
        <taxon>Zingiberales</taxon>
        <taxon>Musaceae</taxon>
        <taxon>Musa</taxon>
    </lineage>
</organism>
<evidence type="ECO:0000313" key="3">
    <source>
        <dbReference type="Proteomes" id="UP001055439"/>
    </source>
</evidence>
<feature type="transmembrane region" description="Helical" evidence="1">
    <location>
        <begin position="21"/>
        <end position="42"/>
    </location>
</feature>
<keyword evidence="1" id="KW-0812">Transmembrane</keyword>
<dbReference type="Proteomes" id="UP001055439">
    <property type="component" value="Chromosome 8"/>
</dbReference>
<keyword evidence="1" id="KW-0472">Membrane</keyword>
<keyword evidence="3" id="KW-1185">Reference proteome</keyword>
<sequence>MQVKSSQENTVISSFVLLDLVLFKFHFVWSFTSYIFTVGSIFSSHAPSPN</sequence>
<reference evidence="2" key="1">
    <citation type="submission" date="2022-05" db="EMBL/GenBank/DDBJ databases">
        <title>The Musa troglodytarum L. genome provides insights into the mechanism of non-climacteric behaviour and enrichment of carotenoids.</title>
        <authorList>
            <person name="Wang J."/>
        </authorList>
    </citation>
    <scope>NUCLEOTIDE SEQUENCE</scope>
    <source>
        <tissue evidence="2">Leaf</tissue>
    </source>
</reference>
<evidence type="ECO:0000256" key="1">
    <source>
        <dbReference type="SAM" id="Phobius"/>
    </source>
</evidence>
<dbReference type="AlphaFoldDB" id="A0A9E7I1R6"/>
<name>A0A9E7I1R6_9LILI</name>
<protein>
    <submittedName>
        <fullName evidence="2">Cytokinin dehydrogenase</fullName>
    </submittedName>
</protein>
<evidence type="ECO:0000313" key="2">
    <source>
        <dbReference type="EMBL" id="URE39927.1"/>
    </source>
</evidence>
<accession>A0A9E7I1R6</accession>
<dbReference type="OrthoDB" id="415825at2759"/>
<keyword evidence="1" id="KW-1133">Transmembrane helix</keyword>
<dbReference type="EMBL" id="CP097510">
    <property type="protein sequence ID" value="URE39927.1"/>
    <property type="molecule type" value="Genomic_DNA"/>
</dbReference>
<gene>
    <name evidence="2" type="ORF">MUK42_17347</name>
</gene>